<sequence length="298" mass="32050">MSKIQICILIICNLFWAGNYVFGKFVIAEMTPFWITYSRWALAVLLLYPIARLLEPPLRWEAVKKDWLLLSGMGLSGIIGYNVILYSALQYTTPTNAALVSAVNPGLIVVFSVLINKERISRLQLGGFVISLLGALVVLTNGSFARILEARYNSGDLLMLAAVLVWTFYTLLSRKLSTPPITATTLSTAIAVALMSPFAVYQGLDIGSIGPVAVAGIAYMVLFPSIGSFVFWNIAVRAVGSSKAGVFLNLIPVFTAGISVMLGERISAAQLLGGLLVFCGVYLTTGLLERPVSCNQGG</sequence>
<feature type="domain" description="EamA" evidence="8">
    <location>
        <begin position="6"/>
        <end position="139"/>
    </location>
</feature>
<dbReference type="GO" id="GO:0005886">
    <property type="term" value="C:plasma membrane"/>
    <property type="evidence" value="ECO:0007669"/>
    <property type="project" value="UniProtKB-SubCell"/>
</dbReference>
<dbReference type="InterPro" id="IPR050638">
    <property type="entry name" value="AA-Vitamin_Transporters"/>
</dbReference>
<evidence type="ECO:0000256" key="5">
    <source>
        <dbReference type="ARBA" id="ARBA00022989"/>
    </source>
</evidence>
<dbReference type="OrthoDB" id="9799821at2"/>
<dbReference type="RefSeq" id="WP_092072553.1">
    <property type="nucleotide sequence ID" value="NZ_FNHB01000004.1"/>
</dbReference>
<evidence type="ECO:0000256" key="2">
    <source>
        <dbReference type="ARBA" id="ARBA00007362"/>
    </source>
</evidence>
<reference evidence="9 10" key="1">
    <citation type="submission" date="2016-10" db="EMBL/GenBank/DDBJ databases">
        <authorList>
            <person name="de Groot N.N."/>
        </authorList>
    </citation>
    <scope>NUCLEOTIDE SEQUENCE [LARGE SCALE GENOMIC DNA]</scope>
    <source>
        <strain evidence="9 10">DSM 1736</strain>
    </source>
</reference>
<gene>
    <name evidence="9" type="ORF">SAMN04488502_104240</name>
</gene>
<dbReference type="AlphaFoldDB" id="A0A1G9T7R6"/>
<feature type="transmembrane region" description="Helical" evidence="7">
    <location>
        <begin position="268"/>
        <end position="288"/>
    </location>
</feature>
<dbReference type="Proteomes" id="UP000214880">
    <property type="component" value="Unassembled WGS sequence"/>
</dbReference>
<dbReference type="Pfam" id="PF00892">
    <property type="entry name" value="EamA"/>
    <property type="match status" value="2"/>
</dbReference>
<keyword evidence="5 7" id="KW-1133">Transmembrane helix</keyword>
<dbReference type="InterPro" id="IPR000620">
    <property type="entry name" value="EamA_dom"/>
</dbReference>
<keyword evidence="6 7" id="KW-0472">Membrane</keyword>
<dbReference type="PANTHER" id="PTHR32322">
    <property type="entry name" value="INNER MEMBRANE TRANSPORTER"/>
    <property type="match status" value="1"/>
</dbReference>
<keyword evidence="10" id="KW-1185">Reference proteome</keyword>
<keyword evidence="4 7" id="KW-0812">Transmembrane</keyword>
<evidence type="ECO:0000256" key="4">
    <source>
        <dbReference type="ARBA" id="ARBA00022692"/>
    </source>
</evidence>
<evidence type="ECO:0000313" key="10">
    <source>
        <dbReference type="Proteomes" id="UP000214880"/>
    </source>
</evidence>
<evidence type="ECO:0000259" key="8">
    <source>
        <dbReference type="Pfam" id="PF00892"/>
    </source>
</evidence>
<dbReference type="SUPFAM" id="SSF103481">
    <property type="entry name" value="Multidrug resistance efflux transporter EmrE"/>
    <property type="match status" value="2"/>
</dbReference>
<feature type="domain" description="EamA" evidence="8">
    <location>
        <begin position="154"/>
        <end position="285"/>
    </location>
</feature>
<feature type="transmembrane region" description="Helical" evidence="7">
    <location>
        <begin position="33"/>
        <end position="55"/>
    </location>
</feature>
<feature type="transmembrane region" description="Helical" evidence="7">
    <location>
        <begin position="210"/>
        <end position="232"/>
    </location>
</feature>
<feature type="transmembrane region" description="Helical" evidence="7">
    <location>
        <begin position="127"/>
        <end position="148"/>
    </location>
</feature>
<organism evidence="9 10">
    <name type="scientific">Dendrosporobacter quercicolus</name>
    <dbReference type="NCBI Taxonomy" id="146817"/>
    <lineage>
        <taxon>Bacteria</taxon>
        <taxon>Bacillati</taxon>
        <taxon>Bacillota</taxon>
        <taxon>Negativicutes</taxon>
        <taxon>Selenomonadales</taxon>
        <taxon>Sporomusaceae</taxon>
        <taxon>Dendrosporobacter</taxon>
    </lineage>
</organism>
<feature type="transmembrane region" description="Helical" evidence="7">
    <location>
        <begin position="244"/>
        <end position="262"/>
    </location>
</feature>
<comment type="similarity">
    <text evidence="2">Belongs to the EamA transporter family.</text>
</comment>
<dbReference type="InterPro" id="IPR037185">
    <property type="entry name" value="EmrE-like"/>
</dbReference>
<feature type="transmembrane region" description="Helical" evidence="7">
    <location>
        <begin position="95"/>
        <end position="115"/>
    </location>
</feature>
<keyword evidence="3" id="KW-1003">Cell membrane</keyword>
<evidence type="ECO:0000256" key="6">
    <source>
        <dbReference type="ARBA" id="ARBA00023136"/>
    </source>
</evidence>
<evidence type="ECO:0000256" key="1">
    <source>
        <dbReference type="ARBA" id="ARBA00004651"/>
    </source>
</evidence>
<protein>
    <submittedName>
        <fullName evidence="9">Permease of the drug/metabolite transporter (DMT) superfamily</fullName>
    </submittedName>
</protein>
<feature type="transmembrane region" description="Helical" evidence="7">
    <location>
        <begin position="154"/>
        <end position="172"/>
    </location>
</feature>
<evidence type="ECO:0000256" key="3">
    <source>
        <dbReference type="ARBA" id="ARBA00022475"/>
    </source>
</evidence>
<feature type="transmembrane region" description="Helical" evidence="7">
    <location>
        <begin position="67"/>
        <end position="89"/>
    </location>
</feature>
<accession>A0A1G9T7R6</accession>
<dbReference type="EMBL" id="FNHB01000004">
    <property type="protein sequence ID" value="SDM43687.1"/>
    <property type="molecule type" value="Genomic_DNA"/>
</dbReference>
<dbReference type="PANTHER" id="PTHR32322:SF18">
    <property type="entry name" value="S-ADENOSYLMETHIONINE_S-ADENOSYLHOMOCYSTEINE TRANSPORTER"/>
    <property type="match status" value="1"/>
</dbReference>
<evidence type="ECO:0000256" key="7">
    <source>
        <dbReference type="SAM" id="Phobius"/>
    </source>
</evidence>
<dbReference type="STRING" id="146817.SAMN04488502_104240"/>
<name>A0A1G9T7R6_9FIRM</name>
<evidence type="ECO:0000313" key="9">
    <source>
        <dbReference type="EMBL" id="SDM43687.1"/>
    </source>
</evidence>
<proteinExistence type="inferred from homology"/>
<feature type="transmembrane region" description="Helical" evidence="7">
    <location>
        <begin position="184"/>
        <end position="204"/>
    </location>
</feature>
<comment type="subcellular location">
    <subcellularLocation>
        <location evidence="1">Cell membrane</location>
        <topology evidence="1">Multi-pass membrane protein</topology>
    </subcellularLocation>
</comment>